<accession>A0ABW9MVP4</accession>
<comment type="caution">
    <text evidence="1">The sequence shown here is derived from an EMBL/GenBank/DDBJ whole genome shotgun (WGS) entry which is preliminary data.</text>
</comment>
<keyword evidence="2" id="KW-1185">Reference proteome</keyword>
<gene>
    <name evidence="1" type="ORF">ACCQ40_03735</name>
</gene>
<proteinExistence type="predicted"/>
<evidence type="ECO:0000313" key="1">
    <source>
        <dbReference type="EMBL" id="MFO3715902.1"/>
    </source>
</evidence>
<protein>
    <submittedName>
        <fullName evidence="1">Uncharacterized protein</fullName>
    </submittedName>
</protein>
<sequence length="399" mass="45529">MNKNKLENFNDKENKVEKISLEELTGSLLIEARSQLNKASTIKVPRNELSNLGTIAALLSPSLESISASNMNQPLYRIKNFRMNDELVSYKSGGFAPYYKGGGKGAMAQLEKVDFPIQPIALDPIIMLMAVALYSIEKDFKEISKTQRKILDVLKVEKESKIISNLETVMDYTQKYKYNWDNELILNSYHQRVLEIQNSSRSNITSYRRDIESIVKSIENRKKTFVASNKVKSTLEDLENHFNYYRLSLYTYSLASFLEIILSQNFGKEYVANIRDDIVKKSMKYRDLFGDSSIALENMGKSSIDTNIKKGIGTAGKKVGDFTDNIPLIKKSSKSKDIVKSKNKKIDDRDQNLKTFSIFSNPGTGPITRLMNDIIKIYNYTEDIIIDNNNIYLVSDKIN</sequence>
<dbReference type="EMBL" id="JBGMEH010000003">
    <property type="protein sequence ID" value="MFO3715902.1"/>
    <property type="molecule type" value="Genomic_DNA"/>
</dbReference>
<organism evidence="1 2">
    <name type="scientific">Anaerococcus cruorum</name>
    <dbReference type="NCBI Taxonomy" id="3115617"/>
    <lineage>
        <taxon>Bacteria</taxon>
        <taxon>Bacillati</taxon>
        <taxon>Bacillota</taxon>
        <taxon>Tissierellia</taxon>
        <taxon>Tissierellales</taxon>
        <taxon>Peptoniphilaceae</taxon>
        <taxon>Anaerococcus</taxon>
    </lineage>
</organism>
<dbReference type="RefSeq" id="WP_410032653.1">
    <property type="nucleotide sequence ID" value="NZ_JBGMEH010000003.1"/>
</dbReference>
<reference evidence="1 2" key="1">
    <citation type="journal article" date="2025" name="Anaerobe">
        <title>Description of Anaerococcus kampingiae sp. nov., Anaerococcus groningensis sp. nov., Anaerococcus martiniensis sp. nov., and Anaerococcus cruorum sp. nov., isolated from human clinical specimens.</title>
        <authorList>
            <person name="Boiten K.E."/>
            <person name="Meijer J."/>
            <person name="van Wezel E.M."/>
            <person name="Veloo A.C.M."/>
        </authorList>
    </citation>
    <scope>NUCLEOTIDE SEQUENCE [LARGE SCALE GENOMIC DNA]</scope>
    <source>
        <strain evidence="1 2">ENR1039</strain>
    </source>
</reference>
<name>A0ABW9MVP4_9FIRM</name>
<dbReference type="Proteomes" id="UP001638015">
    <property type="component" value="Unassembled WGS sequence"/>
</dbReference>
<evidence type="ECO:0000313" key="2">
    <source>
        <dbReference type="Proteomes" id="UP001638015"/>
    </source>
</evidence>